<dbReference type="Proteomes" id="UP000647017">
    <property type="component" value="Unassembled WGS sequence"/>
</dbReference>
<dbReference type="SMART" id="SM00421">
    <property type="entry name" value="HTH_LUXR"/>
    <property type="match status" value="1"/>
</dbReference>
<evidence type="ECO:0000256" key="1">
    <source>
        <dbReference type="ARBA" id="ARBA00022741"/>
    </source>
</evidence>
<evidence type="ECO:0000313" key="5">
    <source>
        <dbReference type="EMBL" id="GIJ07836.1"/>
    </source>
</evidence>
<feature type="region of interest" description="Disordered" evidence="3">
    <location>
        <begin position="440"/>
        <end position="467"/>
    </location>
</feature>
<proteinExistence type="predicted"/>
<dbReference type="PROSITE" id="PS50043">
    <property type="entry name" value="HTH_LUXR_2"/>
    <property type="match status" value="1"/>
</dbReference>
<dbReference type="InterPro" id="IPR036388">
    <property type="entry name" value="WH-like_DNA-bd_sf"/>
</dbReference>
<accession>A0ABQ4HQP2</accession>
<dbReference type="PANTHER" id="PTHR16305:SF35">
    <property type="entry name" value="TRANSCRIPTIONAL ACTIVATOR DOMAIN"/>
    <property type="match status" value="1"/>
</dbReference>
<dbReference type="SUPFAM" id="SSF52540">
    <property type="entry name" value="P-loop containing nucleoside triphosphate hydrolases"/>
    <property type="match status" value="1"/>
</dbReference>
<keyword evidence="6" id="KW-1185">Reference proteome</keyword>
<sequence>MLRGRQAECREIRALLAAPSGRALLLHGEPGSGRSALLAYAHRHGRGRRLLAAAGLPDEAVLPYAGLQRLLDPVLDRTSALPERQRQVLRRAVTGEGCHDQDQLVLSHAVLGLLAEAAHDGPLLCTMDDFDAGDAPTARLLTFVARRLPHLPVVLLLTAGSSGAADAVPGRRLLPLDEPDSRALLTARRPGPPPPGPVLAALSTLAAGNPQALVDLADSLTPGQWHGTEPLPTTPPADGELSRAYRSMLSRLPDDTRRALLLAALAATAPVTPTPAGPGHAVDPVTLGRALRAAGGGVAALAPAEAAGLIRLTAPGGAVFPRPLARVMVEATASLAARREAHLLLADALDGTGARLRRALHLAAATDGPDPALATELADAVGDPVDRCAAATALARAAELSDPPELAARRQVTAARYAWQAGDPDRARALLHRVAGALSGPAGTRRSGASPAPVARDTDMSAADDPTVAATTRGLAELLRGEMRLRCDSASAALPTLLAAATALAEVDRESALVALVRAGEAACFSGDQYRYAEVARRMAALRRDGDPPWADLLSTLVAGVAATLRGEHADAGPLLRRAVVLGGRLTGAAQTPTALSGAAVAGLLVAVDAAAYRLADRAVELSAGHGEVSLLPRALELRAMSEYWLGRHDAATKSCREGLRVARAAGQHTSGGVHLGLLAVLAAVRADRDAALGHVAALGDAAVPGSRPHALAQWALALLDLVDARYADATDRLAALARPGTGRGQVLVQVMATPHLVEAAVHDGRPARARAALGVFDRWAGSTASPLRRALSARCHALLAPRGSADAEQQFRLALSLHPSDAATFERARTELLFGRELRHARRPREARGHLHRARQTFTVLGAEVWVRQATVELRAAGESVGTPDPHAVRLLTGQQLRIAHLVAAGATNREVATQMFLSTRTVDHHLRNIYHRLGIRSRTELVRALG</sequence>
<dbReference type="PROSITE" id="PS00622">
    <property type="entry name" value="HTH_LUXR_1"/>
    <property type="match status" value="1"/>
</dbReference>
<reference evidence="5 6" key="1">
    <citation type="submission" date="2021-01" db="EMBL/GenBank/DDBJ databases">
        <title>Whole genome shotgun sequence of Verrucosispora andamanensis NBRC 109075.</title>
        <authorList>
            <person name="Komaki H."/>
            <person name="Tamura T."/>
        </authorList>
    </citation>
    <scope>NUCLEOTIDE SEQUENCE [LARGE SCALE GENOMIC DNA]</scope>
    <source>
        <strain evidence="5 6">NBRC 109075</strain>
    </source>
</reference>
<gene>
    <name evidence="5" type="ORF">Van01_10500</name>
</gene>
<evidence type="ECO:0000256" key="2">
    <source>
        <dbReference type="ARBA" id="ARBA00022840"/>
    </source>
</evidence>
<dbReference type="PANTHER" id="PTHR16305">
    <property type="entry name" value="TESTICULAR SOLUBLE ADENYLYL CYCLASE"/>
    <property type="match status" value="1"/>
</dbReference>
<dbReference type="EMBL" id="BOOZ01000004">
    <property type="protein sequence ID" value="GIJ07836.1"/>
    <property type="molecule type" value="Genomic_DNA"/>
</dbReference>
<dbReference type="CDD" id="cd06170">
    <property type="entry name" value="LuxR_C_like"/>
    <property type="match status" value="1"/>
</dbReference>
<dbReference type="InterPro" id="IPR041664">
    <property type="entry name" value="AAA_16"/>
</dbReference>
<dbReference type="Gene3D" id="1.10.10.10">
    <property type="entry name" value="Winged helix-like DNA-binding domain superfamily/Winged helix DNA-binding domain"/>
    <property type="match status" value="1"/>
</dbReference>
<name>A0ABQ4HQP2_9ACTN</name>
<evidence type="ECO:0000313" key="6">
    <source>
        <dbReference type="Proteomes" id="UP000647017"/>
    </source>
</evidence>
<dbReference type="SUPFAM" id="SSF46894">
    <property type="entry name" value="C-terminal effector domain of the bipartite response regulators"/>
    <property type="match status" value="1"/>
</dbReference>
<dbReference type="PRINTS" id="PR00038">
    <property type="entry name" value="HTHLUXR"/>
</dbReference>
<dbReference type="InterPro" id="IPR027417">
    <property type="entry name" value="P-loop_NTPase"/>
</dbReference>
<protein>
    <submittedName>
        <fullName evidence="5">Helix-turn-helix transcriptional regulator</fullName>
    </submittedName>
</protein>
<evidence type="ECO:0000256" key="3">
    <source>
        <dbReference type="SAM" id="MobiDB-lite"/>
    </source>
</evidence>
<organism evidence="5 6">
    <name type="scientific">Micromonospora andamanensis</name>
    <dbReference type="NCBI Taxonomy" id="1287068"/>
    <lineage>
        <taxon>Bacteria</taxon>
        <taxon>Bacillati</taxon>
        <taxon>Actinomycetota</taxon>
        <taxon>Actinomycetes</taxon>
        <taxon>Micromonosporales</taxon>
        <taxon>Micromonosporaceae</taxon>
        <taxon>Micromonospora</taxon>
    </lineage>
</organism>
<evidence type="ECO:0000259" key="4">
    <source>
        <dbReference type="PROSITE" id="PS50043"/>
    </source>
</evidence>
<dbReference type="InterPro" id="IPR000792">
    <property type="entry name" value="Tscrpt_reg_LuxR_C"/>
</dbReference>
<keyword evidence="2" id="KW-0067">ATP-binding</keyword>
<dbReference type="Pfam" id="PF00196">
    <property type="entry name" value="GerE"/>
    <property type="match status" value="1"/>
</dbReference>
<keyword evidence="1" id="KW-0547">Nucleotide-binding</keyword>
<dbReference type="Pfam" id="PF13191">
    <property type="entry name" value="AAA_16"/>
    <property type="match status" value="1"/>
</dbReference>
<feature type="domain" description="HTH luxR-type" evidence="4">
    <location>
        <begin position="886"/>
        <end position="948"/>
    </location>
</feature>
<dbReference type="InterPro" id="IPR016032">
    <property type="entry name" value="Sig_transdc_resp-reg_C-effctor"/>
</dbReference>
<comment type="caution">
    <text evidence="5">The sequence shown here is derived from an EMBL/GenBank/DDBJ whole genome shotgun (WGS) entry which is preliminary data.</text>
</comment>